<gene>
    <name evidence="2" type="ORF">IM811_016003</name>
</gene>
<name>A0A8H7N6F7_BIOOC</name>
<proteinExistence type="predicted"/>
<dbReference type="AlphaFoldDB" id="A0A8H7N6F7"/>
<dbReference type="InterPro" id="IPR021858">
    <property type="entry name" value="Fun_TF"/>
</dbReference>
<protein>
    <submittedName>
        <fullName evidence="2">Uncharacterized protein</fullName>
    </submittedName>
</protein>
<evidence type="ECO:0000313" key="2">
    <source>
        <dbReference type="EMBL" id="KAF9749976.1"/>
    </source>
</evidence>
<evidence type="ECO:0000256" key="1">
    <source>
        <dbReference type="ARBA" id="ARBA00023242"/>
    </source>
</evidence>
<dbReference type="Pfam" id="PF11951">
    <property type="entry name" value="Fungal_trans_2"/>
    <property type="match status" value="1"/>
</dbReference>
<dbReference type="Proteomes" id="UP000616885">
    <property type="component" value="Unassembled WGS sequence"/>
</dbReference>
<keyword evidence="1" id="KW-0539">Nucleus</keyword>
<reference evidence="2" key="1">
    <citation type="submission" date="2020-10" db="EMBL/GenBank/DDBJ databases">
        <title>High-Quality Genome Resource of Clonostachys rosea strain S41 by Oxford Nanopore Long-Read Sequencing.</title>
        <authorList>
            <person name="Wang H."/>
        </authorList>
    </citation>
    <scope>NUCLEOTIDE SEQUENCE</scope>
    <source>
        <strain evidence="2">S41</strain>
    </source>
</reference>
<dbReference type="EMBL" id="JADCTT010000007">
    <property type="protein sequence ID" value="KAF9749976.1"/>
    <property type="molecule type" value="Genomic_DNA"/>
</dbReference>
<organism evidence="2 3">
    <name type="scientific">Bionectria ochroleuca</name>
    <name type="common">Gliocladium roseum</name>
    <dbReference type="NCBI Taxonomy" id="29856"/>
    <lineage>
        <taxon>Eukaryota</taxon>
        <taxon>Fungi</taxon>
        <taxon>Dikarya</taxon>
        <taxon>Ascomycota</taxon>
        <taxon>Pezizomycotina</taxon>
        <taxon>Sordariomycetes</taxon>
        <taxon>Hypocreomycetidae</taxon>
        <taxon>Hypocreales</taxon>
        <taxon>Bionectriaceae</taxon>
        <taxon>Clonostachys</taxon>
    </lineage>
</organism>
<accession>A0A8H7N6F7</accession>
<comment type="caution">
    <text evidence="2">The sequence shown here is derived from an EMBL/GenBank/DDBJ whole genome shotgun (WGS) entry which is preliminary data.</text>
</comment>
<evidence type="ECO:0000313" key="3">
    <source>
        <dbReference type="Proteomes" id="UP000616885"/>
    </source>
</evidence>
<sequence>MAFGDPLVMDAVLSMGGFPLTTNERIDSIESQRMHHYGKALKGLKLSLTSWNEKRSEDPLRLLLTTVFLCQSFVAIHRVSLATISPPADRTGSLHIKYDSDNPKSGACIARNASESALESLFGLRLIPHFGTLLGSSAQLYEMIPNIRRLASDRAKELSLGIDCGCAATFNVLHEQLVAFDWGTALETGPASQMEAYLCGKAAAGKLVQNALVLFLLSAYSPNDPAPVRVMASPLVDSTLEAASIISTSPWRNPVFWPIVVIASYACTDQQREKVLELMWPRIALISRAREALQWLWESPDNLYGLDGLATVFKDHDANYCFGYSELS</sequence>